<evidence type="ECO:0000256" key="2">
    <source>
        <dbReference type="ARBA" id="ARBA00023015"/>
    </source>
</evidence>
<dbReference type="Proteomes" id="UP000291117">
    <property type="component" value="Unassembled WGS sequence"/>
</dbReference>
<dbReference type="GO" id="GO:0006352">
    <property type="term" value="P:DNA-templated transcription initiation"/>
    <property type="evidence" value="ECO:0007669"/>
    <property type="project" value="InterPro"/>
</dbReference>
<dbReference type="EMBL" id="SJSM01000017">
    <property type="protein sequence ID" value="TCC89964.1"/>
    <property type="molecule type" value="Genomic_DNA"/>
</dbReference>
<dbReference type="SUPFAM" id="SSF88946">
    <property type="entry name" value="Sigma2 domain of RNA polymerase sigma factors"/>
    <property type="match status" value="1"/>
</dbReference>
<comment type="caution">
    <text evidence="7">The sequence shown here is derived from an EMBL/GenBank/DDBJ whole genome shotgun (WGS) entry which is preliminary data.</text>
</comment>
<dbReference type="Pfam" id="PF08281">
    <property type="entry name" value="Sigma70_r4_2"/>
    <property type="match status" value="1"/>
</dbReference>
<dbReference type="InterPro" id="IPR013249">
    <property type="entry name" value="RNA_pol_sigma70_r4_t2"/>
</dbReference>
<keyword evidence="8" id="KW-1185">Reference proteome</keyword>
<dbReference type="Gene3D" id="1.10.10.10">
    <property type="entry name" value="Winged helix-like DNA-binding domain superfamily/Winged helix DNA-binding domain"/>
    <property type="match status" value="1"/>
</dbReference>
<dbReference type="InterPro" id="IPR036388">
    <property type="entry name" value="WH-like_DNA-bd_sf"/>
</dbReference>
<dbReference type="Pfam" id="PF04542">
    <property type="entry name" value="Sigma70_r2"/>
    <property type="match status" value="1"/>
</dbReference>
<name>A0A4R0MVK6_9SPHI</name>
<organism evidence="7 8">
    <name type="scientific">Pedobacter hiemivivus</name>
    <dbReference type="NCBI Taxonomy" id="2530454"/>
    <lineage>
        <taxon>Bacteria</taxon>
        <taxon>Pseudomonadati</taxon>
        <taxon>Bacteroidota</taxon>
        <taxon>Sphingobacteriia</taxon>
        <taxon>Sphingobacteriales</taxon>
        <taxon>Sphingobacteriaceae</taxon>
        <taxon>Pedobacter</taxon>
    </lineage>
</organism>
<evidence type="ECO:0000256" key="1">
    <source>
        <dbReference type="ARBA" id="ARBA00010641"/>
    </source>
</evidence>
<dbReference type="PANTHER" id="PTHR43133">
    <property type="entry name" value="RNA POLYMERASE ECF-TYPE SIGMA FACTO"/>
    <property type="match status" value="1"/>
</dbReference>
<evidence type="ECO:0000256" key="4">
    <source>
        <dbReference type="ARBA" id="ARBA00023163"/>
    </source>
</evidence>
<evidence type="ECO:0000259" key="5">
    <source>
        <dbReference type="Pfam" id="PF04542"/>
    </source>
</evidence>
<comment type="similarity">
    <text evidence="1">Belongs to the sigma-70 factor family. ECF subfamily.</text>
</comment>
<evidence type="ECO:0000313" key="7">
    <source>
        <dbReference type="EMBL" id="TCC89964.1"/>
    </source>
</evidence>
<protein>
    <submittedName>
        <fullName evidence="7">Sigma-70 family RNA polymerase sigma factor</fullName>
    </submittedName>
</protein>
<dbReference type="GO" id="GO:0016987">
    <property type="term" value="F:sigma factor activity"/>
    <property type="evidence" value="ECO:0007669"/>
    <property type="project" value="UniProtKB-KW"/>
</dbReference>
<feature type="domain" description="RNA polymerase sigma-70 region 2" evidence="5">
    <location>
        <begin position="26"/>
        <end position="91"/>
    </location>
</feature>
<dbReference type="SUPFAM" id="SSF88659">
    <property type="entry name" value="Sigma3 and sigma4 domains of RNA polymerase sigma factors"/>
    <property type="match status" value="1"/>
</dbReference>
<proteinExistence type="inferred from homology"/>
<dbReference type="OrthoDB" id="659948at2"/>
<dbReference type="RefSeq" id="WP_131611031.1">
    <property type="nucleotide sequence ID" value="NZ_SJSM01000017.1"/>
</dbReference>
<dbReference type="InterPro" id="IPR013324">
    <property type="entry name" value="RNA_pol_sigma_r3/r4-like"/>
</dbReference>
<dbReference type="NCBIfam" id="TIGR02937">
    <property type="entry name" value="sigma70-ECF"/>
    <property type="match status" value="1"/>
</dbReference>
<evidence type="ECO:0000259" key="6">
    <source>
        <dbReference type="Pfam" id="PF08281"/>
    </source>
</evidence>
<reference evidence="7 8" key="1">
    <citation type="submission" date="2019-02" db="EMBL/GenBank/DDBJ databases">
        <title>Pedobacter sp. RP-3-8 sp. nov., isolated from Arctic soil.</title>
        <authorList>
            <person name="Dahal R.H."/>
        </authorList>
    </citation>
    <scope>NUCLEOTIDE SEQUENCE [LARGE SCALE GENOMIC DNA]</scope>
    <source>
        <strain evidence="7 8">RP-3-8</strain>
    </source>
</reference>
<dbReference type="InterPro" id="IPR039425">
    <property type="entry name" value="RNA_pol_sigma-70-like"/>
</dbReference>
<evidence type="ECO:0000256" key="3">
    <source>
        <dbReference type="ARBA" id="ARBA00023082"/>
    </source>
</evidence>
<keyword evidence="2" id="KW-0805">Transcription regulation</keyword>
<dbReference type="AlphaFoldDB" id="A0A4R0MVK6"/>
<dbReference type="Gene3D" id="1.10.1740.10">
    <property type="match status" value="1"/>
</dbReference>
<gene>
    <name evidence="7" type="ORF">EZ444_20565</name>
</gene>
<dbReference type="GO" id="GO:0003677">
    <property type="term" value="F:DNA binding"/>
    <property type="evidence" value="ECO:0007669"/>
    <property type="project" value="InterPro"/>
</dbReference>
<feature type="domain" description="RNA polymerase sigma factor 70 region 4 type 2" evidence="6">
    <location>
        <begin position="127"/>
        <end position="173"/>
    </location>
</feature>
<dbReference type="InterPro" id="IPR013325">
    <property type="entry name" value="RNA_pol_sigma_r2"/>
</dbReference>
<accession>A0A4R0MVK6</accession>
<dbReference type="PANTHER" id="PTHR43133:SF46">
    <property type="entry name" value="RNA POLYMERASE SIGMA-70 FACTOR ECF SUBFAMILY"/>
    <property type="match status" value="1"/>
</dbReference>
<keyword evidence="3" id="KW-0731">Sigma factor</keyword>
<dbReference type="InterPro" id="IPR014284">
    <property type="entry name" value="RNA_pol_sigma-70_dom"/>
</dbReference>
<sequence length="198" mass="23189">MYNAIDTDDNLLLGLQKGDQSAFKVLYERYWKEVYNMVYRRIRDEEATKDIVQNIFVNLWTSRKAITIESTLAPYLNTAAKNRTISFYKKNLADFSRNSIFQDDQLQHSIEHNLEANELKAFFNKEIENMPDTMRKAFVLSREENKSIREIASELSLSEQTIKNNISQALERLKKKTKRFYSDPTNLAALFTIALTKL</sequence>
<keyword evidence="4" id="KW-0804">Transcription</keyword>
<dbReference type="InterPro" id="IPR007627">
    <property type="entry name" value="RNA_pol_sigma70_r2"/>
</dbReference>
<evidence type="ECO:0000313" key="8">
    <source>
        <dbReference type="Proteomes" id="UP000291117"/>
    </source>
</evidence>